<reference evidence="1" key="1">
    <citation type="submission" date="2021-05" db="EMBL/GenBank/DDBJ databases">
        <authorList>
            <person name="Pan Q."/>
            <person name="Jouanno E."/>
            <person name="Zahm M."/>
            <person name="Klopp C."/>
            <person name="Cabau C."/>
            <person name="Louis A."/>
            <person name="Berthelot C."/>
            <person name="Parey E."/>
            <person name="Roest Crollius H."/>
            <person name="Montfort J."/>
            <person name="Robinson-Rechavi M."/>
            <person name="Bouchez O."/>
            <person name="Lampietro C."/>
            <person name="Lopez Roques C."/>
            <person name="Donnadieu C."/>
            <person name="Postlethwait J."/>
            <person name="Bobe J."/>
            <person name="Dillon D."/>
            <person name="Chandos A."/>
            <person name="von Hippel F."/>
            <person name="Guiguen Y."/>
        </authorList>
    </citation>
    <scope>NUCLEOTIDE SEQUENCE</scope>
    <source>
        <strain evidence="1">YG-Jan2019</strain>
    </source>
</reference>
<organism evidence="1 2">
    <name type="scientific">Dallia pectoralis</name>
    <name type="common">Alaska blackfish</name>
    <dbReference type="NCBI Taxonomy" id="75939"/>
    <lineage>
        <taxon>Eukaryota</taxon>
        <taxon>Metazoa</taxon>
        <taxon>Chordata</taxon>
        <taxon>Craniata</taxon>
        <taxon>Vertebrata</taxon>
        <taxon>Euteleostomi</taxon>
        <taxon>Actinopterygii</taxon>
        <taxon>Neopterygii</taxon>
        <taxon>Teleostei</taxon>
        <taxon>Protacanthopterygii</taxon>
        <taxon>Esociformes</taxon>
        <taxon>Umbridae</taxon>
        <taxon>Dallia</taxon>
    </lineage>
</organism>
<name>A0ACC2FFA9_DALPE</name>
<proteinExistence type="predicted"/>
<accession>A0ACC2FFA9</accession>
<evidence type="ECO:0000313" key="2">
    <source>
        <dbReference type="Proteomes" id="UP001157502"/>
    </source>
</evidence>
<dbReference type="EMBL" id="CM055756">
    <property type="protein sequence ID" value="KAJ7990031.1"/>
    <property type="molecule type" value="Genomic_DNA"/>
</dbReference>
<dbReference type="Proteomes" id="UP001157502">
    <property type="component" value="Chromosome 29"/>
</dbReference>
<gene>
    <name evidence="1" type="ORF">DPEC_G00310640</name>
</gene>
<protein>
    <submittedName>
        <fullName evidence="1">Uncharacterized protein</fullName>
    </submittedName>
</protein>
<sequence length="294" mass="31315">MAFLRALSVVMIFTFLSSCHSQQSSTVCGTSALNSRIVGGQDGRTGSWPWQASLHKFGSHFCGGSLINSEWVLTAAHCFSSSRTGNLDVYLGRQNQQGPNPNQVSRKVIKILRHPNYIGSTNNNDLCLLKLSSPVTFTNYIRPVCLAAPGSTFYTGTTSWVTGWGTISSGGVPLPSPQPLQEVSVPVVGNRKCNCNYGNTISGNMICAGLAVGGKDSCQGDSGGPMVNKLGTRWIQSGIVSFGKSCALANYPGVYTRVSQYQNWINSQITSDPPGYVTFSSSGTDSDISVTCKI</sequence>
<keyword evidence="2" id="KW-1185">Reference proteome</keyword>
<comment type="caution">
    <text evidence="1">The sequence shown here is derived from an EMBL/GenBank/DDBJ whole genome shotgun (WGS) entry which is preliminary data.</text>
</comment>
<evidence type="ECO:0000313" key="1">
    <source>
        <dbReference type="EMBL" id="KAJ7990031.1"/>
    </source>
</evidence>